<reference evidence="3" key="1">
    <citation type="journal article" date="2019" name="Int. J. Syst. Evol. Microbiol.">
        <title>The Global Catalogue of Microorganisms (GCM) 10K type strain sequencing project: providing services to taxonomists for standard genome sequencing and annotation.</title>
        <authorList>
            <consortium name="The Broad Institute Genomics Platform"/>
            <consortium name="The Broad Institute Genome Sequencing Center for Infectious Disease"/>
            <person name="Wu L."/>
            <person name="Ma J."/>
        </authorList>
    </citation>
    <scope>NUCLEOTIDE SEQUENCE [LARGE SCALE GENOMIC DNA]</scope>
    <source>
        <strain evidence="3">JCM 12165</strain>
    </source>
</reference>
<dbReference type="Proteomes" id="UP001597145">
    <property type="component" value="Unassembled WGS sequence"/>
</dbReference>
<proteinExistence type="predicted"/>
<gene>
    <name evidence="2" type="ORF">ACFSCY_05560</name>
</gene>
<accession>A0ABW4FDZ5</accession>
<keyword evidence="1" id="KW-1133">Transmembrane helix</keyword>
<keyword evidence="3" id="KW-1185">Reference proteome</keyword>
<comment type="caution">
    <text evidence="2">The sequence shown here is derived from an EMBL/GenBank/DDBJ whole genome shotgun (WGS) entry which is preliminary data.</text>
</comment>
<dbReference type="EMBL" id="JBHUCP010000003">
    <property type="protein sequence ID" value="MFD1528900.1"/>
    <property type="molecule type" value="Genomic_DNA"/>
</dbReference>
<keyword evidence="1" id="KW-0472">Membrane</keyword>
<evidence type="ECO:0000256" key="1">
    <source>
        <dbReference type="SAM" id="Phobius"/>
    </source>
</evidence>
<protein>
    <submittedName>
        <fullName evidence="2">Uncharacterized protein</fullName>
    </submittedName>
</protein>
<evidence type="ECO:0000313" key="2">
    <source>
        <dbReference type="EMBL" id="MFD1528900.1"/>
    </source>
</evidence>
<dbReference type="RefSeq" id="WP_343984870.1">
    <property type="nucleotide sequence ID" value="NZ_BAAAJG010000025.1"/>
</dbReference>
<feature type="transmembrane region" description="Helical" evidence="1">
    <location>
        <begin position="23"/>
        <end position="47"/>
    </location>
</feature>
<name>A0ABW4FDZ5_9PSEU</name>
<evidence type="ECO:0000313" key="3">
    <source>
        <dbReference type="Proteomes" id="UP001597145"/>
    </source>
</evidence>
<keyword evidence="1" id="KW-0812">Transmembrane</keyword>
<organism evidence="2 3">
    <name type="scientific">Pseudonocardia aurantiaca</name>
    <dbReference type="NCBI Taxonomy" id="75290"/>
    <lineage>
        <taxon>Bacteria</taxon>
        <taxon>Bacillati</taxon>
        <taxon>Actinomycetota</taxon>
        <taxon>Actinomycetes</taxon>
        <taxon>Pseudonocardiales</taxon>
        <taxon>Pseudonocardiaceae</taxon>
        <taxon>Pseudonocardia</taxon>
    </lineage>
</organism>
<sequence length="70" mass="6710">MPSDLPASEAPSGGAPRRQRGRAALGVAVLVGVGSVVTLAALLVLAATAASLADGVPAGGAPTVTVTYER</sequence>